<comment type="function">
    <text evidence="5">Required for morphogenesis and for the elongation of the flagellar filament by facilitating polymerization of the flagellin monomers at the tip of growing filament. Forms a capping structure, which prevents flagellin subunits (transported through the central channel of the flagellum) from leaking out without polymerization at the distal end.</text>
</comment>
<evidence type="ECO:0000256" key="3">
    <source>
        <dbReference type="ARBA" id="ARBA00023054"/>
    </source>
</evidence>
<dbReference type="GO" id="GO:0071973">
    <property type="term" value="P:bacterial-type flagellum-dependent cell motility"/>
    <property type="evidence" value="ECO:0007669"/>
    <property type="project" value="TreeGrafter"/>
</dbReference>
<dbReference type="PANTHER" id="PTHR30288">
    <property type="entry name" value="FLAGELLAR CAP/ASSEMBLY PROTEIN FLID"/>
    <property type="match status" value="1"/>
</dbReference>
<dbReference type="AlphaFoldDB" id="A0A2S2E2Z2"/>
<keyword evidence="4 5" id="KW-0975">Bacterial flagellum</keyword>
<dbReference type="EMBL" id="CP029347">
    <property type="protein sequence ID" value="AWL11620.1"/>
    <property type="molecule type" value="Genomic_DNA"/>
</dbReference>
<evidence type="ECO:0000256" key="5">
    <source>
        <dbReference type="RuleBase" id="RU362066"/>
    </source>
</evidence>
<dbReference type="GO" id="GO:0007155">
    <property type="term" value="P:cell adhesion"/>
    <property type="evidence" value="ECO:0007669"/>
    <property type="project" value="InterPro"/>
</dbReference>
<protein>
    <recommendedName>
        <fullName evidence="5">Flagellar hook-associated protein 2</fullName>
        <shortName evidence="5">HAP2</shortName>
    </recommendedName>
    <alternativeName>
        <fullName evidence="5">Flagellar cap protein</fullName>
    </alternativeName>
</protein>
<dbReference type="InterPro" id="IPR010809">
    <property type="entry name" value="FliD_C"/>
</dbReference>
<keyword evidence="9" id="KW-1185">Reference proteome</keyword>
<evidence type="ECO:0000313" key="9">
    <source>
        <dbReference type="Proteomes" id="UP000245728"/>
    </source>
</evidence>
<dbReference type="RefSeq" id="WP_109339246.1">
    <property type="nucleotide sequence ID" value="NZ_CP029347.1"/>
</dbReference>
<keyword evidence="5" id="KW-0964">Secreted</keyword>
<name>A0A2S2E2Z2_9ALTE</name>
<evidence type="ECO:0000256" key="4">
    <source>
        <dbReference type="ARBA" id="ARBA00023143"/>
    </source>
</evidence>
<dbReference type="InterPro" id="IPR010810">
    <property type="entry name" value="Flagellin_hook_IN_motif"/>
</dbReference>
<dbReference type="GO" id="GO:0009421">
    <property type="term" value="C:bacterial-type flagellum filament cap"/>
    <property type="evidence" value="ECO:0007669"/>
    <property type="project" value="InterPro"/>
</dbReference>
<feature type="domain" description="Flagellar hook-associated protein 2 C-terminal" evidence="7">
    <location>
        <begin position="235"/>
        <end position="453"/>
    </location>
</feature>
<dbReference type="Pfam" id="PF02465">
    <property type="entry name" value="FliD_N"/>
    <property type="match status" value="1"/>
</dbReference>
<sequence>MPTITNAGVGSGLDLESIISATLQAKNQPKLQKFAQRESELNVQLTGIGAIKSVMSKLQETVEDLLSADKFNQRVATTRQPDNADTLGDLVDVKAAETATPGNFDIGVVQIAQGSRAVTDTSNPANTFSSADEVITTSASTLSFAAGGKSFDVAIDANATLEDIRQAINNSDTNFGVSANIVNTGSESLLVIESNETGAGNDLTITNDNAELDRLSTVANGGGAGGLAIAAEDQAQDAIIEVDGIQITNATNTFTDAVQDLTITAKRESVSGEVAKATVDYDKEGVTKKVNDFVKAFNNTIDMLNQQSSSVNSPLFGDATIRSIKDQLIGALSTEVSGAGDFKTMFDAGLELNESMKLDTSNVITSLSEALDNNFADVGKLFTNPGGISETFNNILSTYVETGGVLKDRQDYLNEELDDLTDDRLDHRYQMQQLESSLRDKYASLDTLIASMRSSGDYLMGQLASLPGFTSNKN</sequence>
<comment type="subunit">
    <text evidence="2 5">Homopentamer.</text>
</comment>
<comment type="subcellular location">
    <subcellularLocation>
        <location evidence="5">Secreted</location>
    </subcellularLocation>
    <subcellularLocation>
        <location evidence="5">Bacterial flagellum</location>
    </subcellularLocation>
</comment>
<dbReference type="GO" id="GO:0005576">
    <property type="term" value="C:extracellular region"/>
    <property type="evidence" value="ECO:0007669"/>
    <property type="project" value="UniProtKB-SubCell"/>
</dbReference>
<dbReference type="InterPro" id="IPR003481">
    <property type="entry name" value="FliD_N"/>
</dbReference>
<accession>A0A2S2E2Z2</accession>
<dbReference type="Pfam" id="PF07195">
    <property type="entry name" value="FliD_C"/>
    <property type="match status" value="1"/>
</dbReference>
<evidence type="ECO:0000259" key="7">
    <source>
        <dbReference type="Pfam" id="PF07195"/>
    </source>
</evidence>
<keyword evidence="8" id="KW-0966">Cell projection</keyword>
<evidence type="ECO:0000313" key="8">
    <source>
        <dbReference type="EMBL" id="AWL11620.1"/>
    </source>
</evidence>
<dbReference type="GO" id="GO:0009424">
    <property type="term" value="C:bacterial-type flagellum hook"/>
    <property type="evidence" value="ECO:0007669"/>
    <property type="project" value="UniProtKB-UniRule"/>
</dbReference>
<feature type="domain" description="Flagellar hook-associated protein 2 N-terminal" evidence="6">
    <location>
        <begin position="11"/>
        <end position="114"/>
    </location>
</feature>
<evidence type="ECO:0000256" key="2">
    <source>
        <dbReference type="ARBA" id="ARBA00011255"/>
    </source>
</evidence>
<dbReference type="KEGG" id="salh:HMF8227_01139"/>
<dbReference type="PANTHER" id="PTHR30288:SF0">
    <property type="entry name" value="FLAGELLAR HOOK-ASSOCIATED PROTEIN 2"/>
    <property type="match status" value="1"/>
</dbReference>
<dbReference type="OrthoDB" id="9810816at2"/>
<comment type="similarity">
    <text evidence="1 5">Belongs to the FliD family.</text>
</comment>
<dbReference type="Pfam" id="PF07196">
    <property type="entry name" value="Flagellin_IN"/>
    <property type="match status" value="1"/>
</dbReference>
<organism evidence="8 9">
    <name type="scientific">Saliniradius amylolyticus</name>
    <dbReference type="NCBI Taxonomy" id="2183582"/>
    <lineage>
        <taxon>Bacteria</taxon>
        <taxon>Pseudomonadati</taxon>
        <taxon>Pseudomonadota</taxon>
        <taxon>Gammaproteobacteria</taxon>
        <taxon>Alteromonadales</taxon>
        <taxon>Alteromonadaceae</taxon>
        <taxon>Saliniradius</taxon>
    </lineage>
</organism>
<dbReference type="Proteomes" id="UP000245728">
    <property type="component" value="Chromosome"/>
</dbReference>
<dbReference type="InterPro" id="IPR040026">
    <property type="entry name" value="FliD"/>
</dbReference>
<keyword evidence="3" id="KW-0175">Coiled coil</keyword>
<keyword evidence="8" id="KW-0282">Flagellum</keyword>
<proteinExistence type="inferred from homology"/>
<evidence type="ECO:0000256" key="1">
    <source>
        <dbReference type="ARBA" id="ARBA00009764"/>
    </source>
</evidence>
<keyword evidence="8" id="KW-0969">Cilium</keyword>
<evidence type="ECO:0000259" key="6">
    <source>
        <dbReference type="Pfam" id="PF02465"/>
    </source>
</evidence>
<gene>
    <name evidence="8" type="ORF">HMF8227_01139</name>
</gene>
<reference evidence="8 9" key="1">
    <citation type="submission" date="2018-05" db="EMBL/GenBank/DDBJ databases">
        <title>Salinimonas sp. HMF8227 Genome sequencing and assembly.</title>
        <authorList>
            <person name="Kang H."/>
            <person name="Kang J."/>
            <person name="Cha I."/>
            <person name="Kim H."/>
            <person name="Joh K."/>
        </authorList>
    </citation>
    <scope>NUCLEOTIDE SEQUENCE [LARGE SCALE GENOMIC DNA]</scope>
    <source>
        <strain evidence="8 9">HMF8227</strain>
    </source>
</reference>